<evidence type="ECO:0000256" key="6">
    <source>
        <dbReference type="ARBA" id="ARBA00023136"/>
    </source>
</evidence>
<evidence type="ECO:0000256" key="7">
    <source>
        <dbReference type="ARBA" id="ARBA00023237"/>
    </source>
</evidence>
<dbReference type="Gene3D" id="2.60.40.1120">
    <property type="entry name" value="Carboxypeptidase-like, regulatory domain"/>
    <property type="match status" value="1"/>
</dbReference>
<evidence type="ECO:0000256" key="1">
    <source>
        <dbReference type="ARBA" id="ARBA00004571"/>
    </source>
</evidence>
<name>A0ABM6TAS9_9BACE</name>
<dbReference type="InterPro" id="IPR000531">
    <property type="entry name" value="Beta-barrel_TonB"/>
</dbReference>
<dbReference type="Proteomes" id="UP000238304">
    <property type="component" value="Chromosome"/>
</dbReference>
<evidence type="ECO:0000256" key="4">
    <source>
        <dbReference type="ARBA" id="ARBA00022692"/>
    </source>
</evidence>
<evidence type="ECO:0000256" key="2">
    <source>
        <dbReference type="ARBA" id="ARBA00022448"/>
    </source>
</evidence>
<dbReference type="Pfam" id="PF00593">
    <property type="entry name" value="TonB_dep_Rec_b-barrel"/>
    <property type="match status" value="1"/>
</dbReference>
<dbReference type="InterPro" id="IPR023996">
    <property type="entry name" value="TonB-dep_OMP_SusC/RagA"/>
</dbReference>
<keyword evidence="3 8" id="KW-1134">Transmembrane beta strand</keyword>
<dbReference type="SUPFAM" id="SSF56935">
    <property type="entry name" value="Porins"/>
    <property type="match status" value="1"/>
</dbReference>
<dbReference type="NCBIfam" id="TIGR04056">
    <property type="entry name" value="OMP_RagA_SusC"/>
    <property type="match status" value="1"/>
</dbReference>
<dbReference type="SUPFAM" id="SSF49464">
    <property type="entry name" value="Carboxypeptidase regulatory domain-like"/>
    <property type="match status" value="1"/>
</dbReference>
<evidence type="ECO:0000313" key="13">
    <source>
        <dbReference type="Proteomes" id="UP000238304"/>
    </source>
</evidence>
<keyword evidence="7 8" id="KW-0998">Cell outer membrane</keyword>
<keyword evidence="6 8" id="KW-0472">Membrane</keyword>
<accession>A0ABM6TAS9</accession>
<evidence type="ECO:0000256" key="5">
    <source>
        <dbReference type="ARBA" id="ARBA00023077"/>
    </source>
</evidence>
<dbReference type="EMBL" id="CP027231">
    <property type="protein sequence ID" value="AVM53947.1"/>
    <property type="molecule type" value="Genomic_DNA"/>
</dbReference>
<feature type="domain" description="TonB-dependent receptor plug" evidence="11">
    <location>
        <begin position="123"/>
        <end position="253"/>
    </location>
</feature>
<dbReference type="Gene3D" id="2.40.170.20">
    <property type="entry name" value="TonB-dependent receptor, beta-barrel domain"/>
    <property type="match status" value="1"/>
</dbReference>
<dbReference type="InterPro" id="IPR012910">
    <property type="entry name" value="Plug_dom"/>
</dbReference>
<evidence type="ECO:0000259" key="11">
    <source>
        <dbReference type="Pfam" id="PF07715"/>
    </source>
</evidence>
<evidence type="ECO:0000313" key="12">
    <source>
        <dbReference type="EMBL" id="AVM53947.1"/>
    </source>
</evidence>
<dbReference type="Pfam" id="PF13715">
    <property type="entry name" value="CarbopepD_reg_2"/>
    <property type="match status" value="1"/>
</dbReference>
<keyword evidence="2 8" id="KW-0813">Transport</keyword>
<proteinExistence type="inferred from homology"/>
<comment type="similarity">
    <text evidence="8 9">Belongs to the TonB-dependent receptor family.</text>
</comment>
<evidence type="ECO:0000256" key="8">
    <source>
        <dbReference type="PROSITE-ProRule" id="PRU01360"/>
    </source>
</evidence>
<protein>
    <submittedName>
        <fullName evidence="12">SusC/RagA family TonB-linked outer membrane protein</fullName>
    </submittedName>
</protein>
<dbReference type="InterPro" id="IPR036942">
    <property type="entry name" value="Beta-barrel_TonB_sf"/>
</dbReference>
<evidence type="ECO:0000259" key="10">
    <source>
        <dbReference type="Pfam" id="PF00593"/>
    </source>
</evidence>
<dbReference type="Gene3D" id="2.170.130.10">
    <property type="entry name" value="TonB-dependent receptor, plug domain"/>
    <property type="match status" value="1"/>
</dbReference>
<keyword evidence="5 9" id="KW-0798">TonB box</keyword>
<feature type="domain" description="TonB-dependent receptor-like beta-barrel" evidence="10">
    <location>
        <begin position="445"/>
        <end position="866"/>
    </location>
</feature>
<dbReference type="PROSITE" id="PS52016">
    <property type="entry name" value="TONB_DEPENDENT_REC_3"/>
    <property type="match status" value="1"/>
</dbReference>
<evidence type="ECO:0000256" key="9">
    <source>
        <dbReference type="RuleBase" id="RU003357"/>
    </source>
</evidence>
<organism evidence="12 13">
    <name type="scientific">Bacteroides zoogleoformans</name>
    <dbReference type="NCBI Taxonomy" id="28119"/>
    <lineage>
        <taxon>Bacteria</taxon>
        <taxon>Pseudomonadati</taxon>
        <taxon>Bacteroidota</taxon>
        <taxon>Bacteroidia</taxon>
        <taxon>Bacteroidales</taxon>
        <taxon>Bacteroidaceae</taxon>
        <taxon>Bacteroides</taxon>
    </lineage>
</organism>
<dbReference type="NCBIfam" id="TIGR04057">
    <property type="entry name" value="SusC_RagA_signa"/>
    <property type="match status" value="1"/>
</dbReference>
<dbReference type="Pfam" id="PF07715">
    <property type="entry name" value="Plug"/>
    <property type="match status" value="1"/>
</dbReference>
<comment type="subcellular location">
    <subcellularLocation>
        <location evidence="1 8">Cell outer membrane</location>
        <topology evidence="1 8">Multi-pass membrane protein</topology>
    </subcellularLocation>
</comment>
<dbReference type="InterPro" id="IPR037066">
    <property type="entry name" value="Plug_dom_sf"/>
</dbReference>
<evidence type="ECO:0000256" key="3">
    <source>
        <dbReference type="ARBA" id="ARBA00022452"/>
    </source>
</evidence>
<dbReference type="InterPro" id="IPR008969">
    <property type="entry name" value="CarboxyPept-like_regulatory"/>
</dbReference>
<sequence>MLALFGIVTPISATAATEGVESSYSTQQAKKITGKVVDNAGEPVVGANVVVKGTSNGTITDVNGNFTLSVPPKSSLNVSFIGYKTKTVTIGNQNQLTIVLEEDANMLGEVEITAEFGMKRVARSVGSSVQNVKAADIIESGRDNFISALQGRVSGMNVSSSGGAPGSSTTVILRSITSISGNNQPLYVVDGIPMNNSTFDPSSFADAGANFSSRNLDFASRGNDFNPEDIEAMTILKGAAAAALYGSDASNGAIIITTKKGNAGKGRVTYSNSFRWDKAYGYPEMQTKYAQGAYGTTNYYYTSRYGGLYPEGTKLYDNIDAVMQTGFTGRHNIAVEAGSEKTTLRAAASFLEQTGVVKTTDYGRTNLTLSGKADITKWMKFEASMQYTSTTNSKTLRGTAGPLYLAMRWPMVDNMANYLNKDGSHMRMPDYYTDTDLLNPLFGLYKNKYYDESDRFLSNAAITIRPIKEIFLRAQVGWDVGTQAFETSNHPYYSNNNAGSGYYNLAKSNFSDPTLNILAGYNNEFFNKKLTFNAQVGYHQIENGVTRLSTYGTKFAVPDFQSINNCDPTTIASKKRTTKRRVQAISAQAEFGYNNMAFLTLRARNDWSSTLPKENNSYFYPAAEFAFVATELPFLKKNKYINYLKLRGSVAQVGKDAGPLEIDPELEPTGLWGGGYSYGYTGPNKNLRPEMTTSWEAGFEGRFFNDRIVADFTYFRTHCSDQIVKGFRLSYATGFVLNNMNVGTFNTWGWEAHIDGDIVNQNGLRWNVGMNLSQTDSKVVYLPENVSEYYNAYTWNSGNIRNGIMVGNPVTTLTGRAYSRNEKGDILINPTTGLPLVDEKWSVIGNREPKLRYGLTTSLSWNGLRFSAMFAGRYKATVVNGTKRTMMTTGTSWESVKLRESGPIIFKGVLKDGKENSDKPTPNNIAVDYKIYGASIYGGGDEDWLEKDVNYLRLQELRLSYTVPSKYLKKVFSGLISNANIYLCGNDLYTWTNYSGIDAVGNTVSAAAGGTGGEGYDVWSLPNPRSISFGISLTFN</sequence>
<keyword evidence="13" id="KW-1185">Reference proteome</keyword>
<keyword evidence="4 8" id="KW-0812">Transmembrane</keyword>
<dbReference type="InterPro" id="IPR023997">
    <property type="entry name" value="TonB-dep_OMP_SusC/RagA_CS"/>
</dbReference>
<gene>
    <name evidence="12" type="ORF">C4H11_03580</name>
</gene>
<dbReference type="InterPro" id="IPR039426">
    <property type="entry name" value="TonB-dep_rcpt-like"/>
</dbReference>
<reference evidence="12 13" key="1">
    <citation type="submission" date="2018-02" db="EMBL/GenBank/DDBJ databases">
        <authorList>
            <person name="Holder M.E."/>
            <person name="Ajami N.J."/>
            <person name="Petrosino J.F."/>
        </authorList>
    </citation>
    <scope>NUCLEOTIDE SEQUENCE [LARGE SCALE GENOMIC DNA]</scope>
    <source>
        <strain evidence="12 13">ATCC 33285</strain>
    </source>
</reference>